<dbReference type="InterPro" id="IPR036568">
    <property type="entry name" value="GGCT-like_sf"/>
</dbReference>
<proteinExistence type="predicted"/>
<protein>
    <submittedName>
        <fullName evidence="2">Tlr1143 protein</fullName>
    </submittedName>
</protein>
<dbReference type="CDD" id="cd06661">
    <property type="entry name" value="GGCT_like"/>
    <property type="match status" value="1"/>
</dbReference>
<dbReference type="STRING" id="197221.gene:10747738"/>
<accession>Q8DJS9</accession>
<name>Q8DJS9_THEVB</name>
<keyword evidence="3" id="KW-1185">Reference proteome</keyword>
<dbReference type="EnsemblBacteria" id="BAC08695">
    <property type="protein sequence ID" value="BAC08695"/>
    <property type="gene ID" value="BAC08695"/>
</dbReference>
<dbReference type="Pfam" id="PF06094">
    <property type="entry name" value="GGACT"/>
    <property type="match status" value="1"/>
</dbReference>
<evidence type="ECO:0000313" key="3">
    <source>
        <dbReference type="Proteomes" id="UP000000440"/>
    </source>
</evidence>
<sequence>MSFLCTMTVLRLFVYGTLKPGYPPHDRFCRPWLSAHQAALVRGRLYHLPMGYPGLTPEEGWVQGELLLFEHPPSRLLAQLDAFEGYSPNLSPEMNAYHRQEVPVYDLTHKPLGTAWAYIMSTERVRDFNGEWLPEGVWQRPINLRA</sequence>
<feature type="domain" description="Gamma-glutamylcyclotransferase AIG2-like" evidence="1">
    <location>
        <begin position="12"/>
        <end position="139"/>
    </location>
</feature>
<evidence type="ECO:0000259" key="1">
    <source>
        <dbReference type="Pfam" id="PF06094"/>
    </source>
</evidence>
<dbReference type="AlphaFoldDB" id="Q8DJS9"/>
<dbReference type="InterPro" id="IPR009288">
    <property type="entry name" value="AIG2-like_dom"/>
</dbReference>
<dbReference type="EMBL" id="BA000039">
    <property type="protein sequence ID" value="BAC08695.1"/>
    <property type="molecule type" value="Genomic_DNA"/>
</dbReference>
<reference evidence="2 3" key="1">
    <citation type="journal article" date="2002" name="DNA Res.">
        <title>Complete genome structure of the thermophilic cyanobacterium Thermosynechococcus elongatus BP-1.</title>
        <authorList>
            <person name="Nakamura Y."/>
            <person name="Kaneko T."/>
            <person name="Sato S."/>
            <person name="Ikeuchi M."/>
            <person name="Katoh H."/>
            <person name="Sasamoto S."/>
            <person name="Watanabe A."/>
            <person name="Iriguchi M."/>
            <person name="Kawashima K."/>
            <person name="Kimura T."/>
            <person name="Kishida Y."/>
            <person name="Kiyokawa C."/>
            <person name="Kohara M."/>
            <person name="Matsumoto M."/>
            <person name="Matsuno A."/>
            <person name="Nakazaki N."/>
            <person name="Shimpo S."/>
            <person name="Sugimoto M."/>
            <person name="Takeuchi C."/>
            <person name="Yamada M."/>
            <person name="Tabata S."/>
        </authorList>
    </citation>
    <scope>NUCLEOTIDE SEQUENCE [LARGE SCALE GENOMIC DNA]</scope>
    <source>
        <strain evidence="3">IAM M-273 / NIES-2133 / BP-1</strain>
    </source>
</reference>
<dbReference type="eggNOG" id="COG2105">
    <property type="taxonomic scope" value="Bacteria"/>
</dbReference>
<dbReference type="Gene3D" id="3.10.490.10">
    <property type="entry name" value="Gamma-glutamyl cyclotransferase-like"/>
    <property type="match status" value="1"/>
</dbReference>
<dbReference type="SUPFAM" id="SSF110857">
    <property type="entry name" value="Gamma-glutamyl cyclotransferase-like"/>
    <property type="match status" value="1"/>
</dbReference>
<dbReference type="KEGG" id="tel:tlr1143"/>
<dbReference type="Proteomes" id="UP000000440">
    <property type="component" value="Chromosome"/>
</dbReference>
<gene>
    <name evidence="2" type="ordered locus">tlr1143</name>
</gene>
<organism evidence="2 3">
    <name type="scientific">Thermosynechococcus vestitus (strain NIES-2133 / IAM M-273 / BP-1)</name>
    <dbReference type="NCBI Taxonomy" id="197221"/>
    <lineage>
        <taxon>Bacteria</taxon>
        <taxon>Bacillati</taxon>
        <taxon>Cyanobacteriota</taxon>
        <taxon>Cyanophyceae</taxon>
        <taxon>Acaryochloridales</taxon>
        <taxon>Thermosynechococcaceae</taxon>
        <taxon>Thermosynechococcus</taxon>
    </lineage>
</organism>
<dbReference type="InterPro" id="IPR013024">
    <property type="entry name" value="GGCT-like"/>
</dbReference>
<evidence type="ECO:0000313" key="2">
    <source>
        <dbReference type="EMBL" id="BAC08695.1"/>
    </source>
</evidence>
<dbReference type="PATRIC" id="fig|197221.4.peg.1199"/>